<reference evidence="3" key="1">
    <citation type="submission" date="2018-06" db="EMBL/GenBank/DDBJ databases">
        <title>Complete genome of Pseudomonas insecticola strain QZS01.</title>
        <authorList>
            <person name="Wang J."/>
            <person name="Su Q."/>
        </authorList>
    </citation>
    <scope>NUCLEOTIDE SEQUENCE [LARGE SCALE GENOMIC DNA]</scope>
    <source>
        <strain evidence="3">QZS01</strain>
    </source>
</reference>
<keyword evidence="1" id="KW-0732">Signal</keyword>
<organism evidence="2 3">
    <name type="scientific">Entomomonas moraniae</name>
    <dbReference type="NCBI Taxonomy" id="2213226"/>
    <lineage>
        <taxon>Bacteria</taxon>
        <taxon>Pseudomonadati</taxon>
        <taxon>Pseudomonadota</taxon>
        <taxon>Gammaproteobacteria</taxon>
        <taxon>Pseudomonadales</taxon>
        <taxon>Pseudomonadaceae</taxon>
        <taxon>Entomomonas</taxon>
    </lineage>
</organism>
<dbReference type="EMBL" id="CP029822">
    <property type="protein sequence ID" value="AZS49429.1"/>
    <property type="molecule type" value="Genomic_DNA"/>
</dbReference>
<dbReference type="AlphaFoldDB" id="A0A3S9XAH8"/>
<feature type="chain" id="PRO_5019261719" description="Lipoprotein" evidence="1">
    <location>
        <begin position="19"/>
        <end position="227"/>
    </location>
</feature>
<feature type="signal peptide" evidence="1">
    <location>
        <begin position="1"/>
        <end position="18"/>
    </location>
</feature>
<evidence type="ECO:0008006" key="4">
    <source>
        <dbReference type="Google" id="ProtNLM"/>
    </source>
</evidence>
<gene>
    <name evidence="2" type="ORF">DM558_00935</name>
</gene>
<sequence>MSLIRLSCLFVSCLLLLACQHTETKPPIDRESTQLRAVLTKQNGQWIATDCISNTHERLQLLDDANFTADADTLVNRSSKGQLFIDVMGVITTQPSAGESGRFTVKKLNRLTTDVNKGCREDDYNRVVIRAIGKNPLWVTSIAPKGLVLERINQAPLVLPYVDERLPDGQMNFATEANNQKIQLWAAPERCVDEETGDIYSLRTILTINYQTLQGCGYLGKASGLIN</sequence>
<dbReference type="KEGG" id="emo:DM558_00935"/>
<evidence type="ECO:0000313" key="2">
    <source>
        <dbReference type="EMBL" id="AZS49429.1"/>
    </source>
</evidence>
<protein>
    <recommendedName>
        <fullName evidence="4">Lipoprotein</fullName>
    </recommendedName>
</protein>
<proteinExistence type="predicted"/>
<accession>A0A3S9XAH8</accession>
<dbReference type="Proteomes" id="UP000273143">
    <property type="component" value="Chromosome"/>
</dbReference>
<evidence type="ECO:0000256" key="1">
    <source>
        <dbReference type="SAM" id="SignalP"/>
    </source>
</evidence>
<keyword evidence="3" id="KW-1185">Reference proteome</keyword>
<dbReference type="RefSeq" id="WP_127161644.1">
    <property type="nucleotide sequence ID" value="NZ_CP029822.1"/>
</dbReference>
<dbReference type="PROSITE" id="PS51257">
    <property type="entry name" value="PROKAR_LIPOPROTEIN"/>
    <property type="match status" value="1"/>
</dbReference>
<name>A0A3S9XAH8_9GAMM</name>
<evidence type="ECO:0000313" key="3">
    <source>
        <dbReference type="Proteomes" id="UP000273143"/>
    </source>
</evidence>